<name>A0ABP6ULF0_9MICO</name>
<keyword evidence="6" id="KW-1185">Reference proteome</keyword>
<organism evidence="5 6">
    <name type="scientific">Georgenia daeguensis</name>
    <dbReference type="NCBI Taxonomy" id="908355"/>
    <lineage>
        <taxon>Bacteria</taxon>
        <taxon>Bacillati</taxon>
        <taxon>Actinomycetota</taxon>
        <taxon>Actinomycetes</taxon>
        <taxon>Micrococcales</taxon>
        <taxon>Bogoriellaceae</taxon>
        <taxon>Georgenia</taxon>
    </lineage>
</organism>
<evidence type="ECO:0000313" key="6">
    <source>
        <dbReference type="Proteomes" id="UP001499841"/>
    </source>
</evidence>
<dbReference type="CDD" id="cd07067">
    <property type="entry name" value="HP_PGM_like"/>
    <property type="match status" value="1"/>
</dbReference>
<evidence type="ECO:0000256" key="2">
    <source>
        <dbReference type="ARBA" id="ARBA00012028"/>
    </source>
</evidence>
<sequence>MTSRRAPDGGGTYVAGMGVTEILLVRHGQSAANVAASHAEASGAETIDVPARDPDVELSPTGQEQAAALGAWLRDLPRDRRPDAVWSSPYRRALDTARTAVDVAEVQLPLRVDERLRDRDLGITDTLTTAGVLARYPGEAERRRWLGKFYHRPPGGESWADVALRVRSVLADLERQERHQRVLITCHDVVVLVFRYVCEELDEAGILEIGRTDGVRNAAVTRLVRDGEGWRLADYNVDEHLAQEGAPRTDEPSPVQELG</sequence>
<evidence type="ECO:0000256" key="1">
    <source>
        <dbReference type="ARBA" id="ARBA00006717"/>
    </source>
</evidence>
<dbReference type="Gene3D" id="3.40.50.1240">
    <property type="entry name" value="Phosphoglycerate mutase-like"/>
    <property type="match status" value="1"/>
</dbReference>
<evidence type="ECO:0000256" key="3">
    <source>
        <dbReference type="ARBA" id="ARBA00023152"/>
    </source>
</evidence>
<keyword evidence="4" id="KW-0413">Isomerase</keyword>
<dbReference type="Proteomes" id="UP001499841">
    <property type="component" value="Unassembled WGS sequence"/>
</dbReference>
<dbReference type="InterPro" id="IPR029033">
    <property type="entry name" value="His_PPase_superfam"/>
</dbReference>
<evidence type="ECO:0000313" key="5">
    <source>
        <dbReference type="EMBL" id="GAA3509329.1"/>
    </source>
</evidence>
<dbReference type="InterPro" id="IPR001345">
    <property type="entry name" value="PG/BPGM_mutase_AS"/>
</dbReference>
<dbReference type="PROSITE" id="PS00175">
    <property type="entry name" value="PG_MUTASE"/>
    <property type="match status" value="1"/>
</dbReference>
<dbReference type="Pfam" id="PF00300">
    <property type="entry name" value="His_Phos_1"/>
    <property type="match status" value="1"/>
</dbReference>
<comment type="caution">
    <text evidence="5">The sequence shown here is derived from an EMBL/GenBank/DDBJ whole genome shotgun (WGS) entry which is preliminary data.</text>
</comment>
<proteinExistence type="inferred from homology"/>
<comment type="similarity">
    <text evidence="1">Belongs to the phosphoglycerate mutase family. BPG-dependent PGAM subfamily.</text>
</comment>
<gene>
    <name evidence="5" type="ORF">GCM10022262_35750</name>
</gene>
<dbReference type="EMBL" id="BAABBA010000024">
    <property type="protein sequence ID" value="GAA3509329.1"/>
    <property type="molecule type" value="Genomic_DNA"/>
</dbReference>
<protein>
    <recommendedName>
        <fullName evidence="2">phosphoglycerate mutase (2,3-diphosphoglycerate-dependent)</fullName>
        <ecNumber evidence="2">5.4.2.11</ecNumber>
    </recommendedName>
</protein>
<evidence type="ECO:0000256" key="4">
    <source>
        <dbReference type="ARBA" id="ARBA00023235"/>
    </source>
</evidence>
<dbReference type="PANTHER" id="PTHR11931">
    <property type="entry name" value="PHOSPHOGLYCERATE MUTASE"/>
    <property type="match status" value="1"/>
</dbReference>
<dbReference type="InterPro" id="IPR013078">
    <property type="entry name" value="His_Pase_superF_clade-1"/>
</dbReference>
<dbReference type="InterPro" id="IPR005952">
    <property type="entry name" value="Phosphogly_mut1"/>
</dbReference>
<dbReference type="EC" id="5.4.2.11" evidence="2"/>
<dbReference type="SMART" id="SM00855">
    <property type="entry name" value="PGAM"/>
    <property type="match status" value="1"/>
</dbReference>
<keyword evidence="3" id="KW-0324">Glycolysis</keyword>
<reference evidence="6" key="1">
    <citation type="journal article" date="2019" name="Int. J. Syst. Evol. Microbiol.">
        <title>The Global Catalogue of Microorganisms (GCM) 10K type strain sequencing project: providing services to taxonomists for standard genome sequencing and annotation.</title>
        <authorList>
            <consortium name="The Broad Institute Genomics Platform"/>
            <consortium name="The Broad Institute Genome Sequencing Center for Infectious Disease"/>
            <person name="Wu L."/>
            <person name="Ma J."/>
        </authorList>
    </citation>
    <scope>NUCLEOTIDE SEQUENCE [LARGE SCALE GENOMIC DNA]</scope>
    <source>
        <strain evidence="6">JCM 17459</strain>
    </source>
</reference>
<dbReference type="SUPFAM" id="SSF53254">
    <property type="entry name" value="Phosphoglycerate mutase-like"/>
    <property type="match status" value="1"/>
</dbReference>
<accession>A0ABP6ULF0</accession>